<proteinExistence type="predicted"/>
<evidence type="ECO:0000256" key="1">
    <source>
        <dbReference type="ARBA" id="ARBA00012528"/>
    </source>
</evidence>
<dbReference type="InterPro" id="IPR000160">
    <property type="entry name" value="GGDEF_dom"/>
</dbReference>
<keyword evidence="3" id="KW-0812">Transmembrane</keyword>
<dbReference type="PROSITE" id="PS50887">
    <property type="entry name" value="GGDEF"/>
    <property type="match status" value="1"/>
</dbReference>
<dbReference type="PANTHER" id="PTHR45138:SF9">
    <property type="entry name" value="DIGUANYLATE CYCLASE DGCM-RELATED"/>
    <property type="match status" value="1"/>
</dbReference>
<evidence type="ECO:0000313" key="6">
    <source>
        <dbReference type="Proteomes" id="UP001595897"/>
    </source>
</evidence>
<dbReference type="RefSeq" id="WP_382405607.1">
    <property type="nucleotide sequence ID" value="NZ_JBHSGU010000002.1"/>
</dbReference>
<feature type="domain" description="GGDEF" evidence="4">
    <location>
        <begin position="185"/>
        <end position="315"/>
    </location>
</feature>
<organism evidence="5 6">
    <name type="scientific">Glaciecola siphonariae</name>
    <dbReference type="NCBI Taxonomy" id="521012"/>
    <lineage>
        <taxon>Bacteria</taxon>
        <taxon>Pseudomonadati</taxon>
        <taxon>Pseudomonadota</taxon>
        <taxon>Gammaproteobacteria</taxon>
        <taxon>Alteromonadales</taxon>
        <taxon>Alteromonadaceae</taxon>
        <taxon>Glaciecola</taxon>
    </lineage>
</organism>
<dbReference type="CDD" id="cd01949">
    <property type="entry name" value="GGDEF"/>
    <property type="match status" value="1"/>
</dbReference>
<keyword evidence="6" id="KW-1185">Reference proteome</keyword>
<evidence type="ECO:0000256" key="2">
    <source>
        <dbReference type="ARBA" id="ARBA00034247"/>
    </source>
</evidence>
<keyword evidence="5" id="KW-0548">Nucleotidyltransferase</keyword>
<name>A0ABV9LTD3_9ALTE</name>
<dbReference type="PANTHER" id="PTHR45138">
    <property type="entry name" value="REGULATORY COMPONENTS OF SENSORY TRANSDUCTION SYSTEM"/>
    <property type="match status" value="1"/>
</dbReference>
<reference evidence="6" key="1">
    <citation type="journal article" date="2019" name="Int. J. Syst. Evol. Microbiol.">
        <title>The Global Catalogue of Microorganisms (GCM) 10K type strain sequencing project: providing services to taxonomists for standard genome sequencing and annotation.</title>
        <authorList>
            <consortium name="The Broad Institute Genomics Platform"/>
            <consortium name="The Broad Institute Genome Sequencing Center for Infectious Disease"/>
            <person name="Wu L."/>
            <person name="Ma J."/>
        </authorList>
    </citation>
    <scope>NUCLEOTIDE SEQUENCE [LARGE SCALE GENOMIC DNA]</scope>
    <source>
        <strain evidence="6">KACC 12507</strain>
    </source>
</reference>
<accession>A0ABV9LTD3</accession>
<dbReference type="GO" id="GO:0052621">
    <property type="term" value="F:diguanylate cyclase activity"/>
    <property type="evidence" value="ECO:0007669"/>
    <property type="project" value="UniProtKB-EC"/>
</dbReference>
<dbReference type="InterPro" id="IPR043128">
    <property type="entry name" value="Rev_trsase/Diguanyl_cyclase"/>
</dbReference>
<gene>
    <name evidence="5" type="ORF">ACFO4O_01930</name>
</gene>
<keyword evidence="5" id="KW-0808">Transferase</keyword>
<comment type="caution">
    <text evidence="5">The sequence shown here is derived from an EMBL/GenBank/DDBJ whole genome shotgun (WGS) entry which is preliminary data.</text>
</comment>
<feature type="transmembrane region" description="Helical" evidence="3">
    <location>
        <begin position="26"/>
        <end position="48"/>
    </location>
</feature>
<dbReference type="EC" id="2.7.7.65" evidence="1"/>
<evidence type="ECO:0000313" key="5">
    <source>
        <dbReference type="EMBL" id="MFC4698918.1"/>
    </source>
</evidence>
<feature type="transmembrane region" description="Helical" evidence="3">
    <location>
        <begin position="97"/>
        <end position="114"/>
    </location>
</feature>
<evidence type="ECO:0000256" key="3">
    <source>
        <dbReference type="SAM" id="Phobius"/>
    </source>
</evidence>
<comment type="catalytic activity">
    <reaction evidence="2">
        <text>2 GTP = 3',3'-c-di-GMP + 2 diphosphate</text>
        <dbReference type="Rhea" id="RHEA:24898"/>
        <dbReference type="ChEBI" id="CHEBI:33019"/>
        <dbReference type="ChEBI" id="CHEBI:37565"/>
        <dbReference type="ChEBI" id="CHEBI:58805"/>
        <dbReference type="EC" id="2.7.7.65"/>
    </reaction>
</comment>
<keyword evidence="3" id="KW-0472">Membrane</keyword>
<sequence length="319" mass="36075">MLLVISGGITLGILPFAILRMMQQDWAIAAMNLGIVLGTSFVFIHLLITKNAKVARGTIAVLTILAMSTTIFLKGAENVHWVYPALTTTFFLLSPKRAAWLTSVFLLLVIGMIWTQVDFLYLLTFTISAGATFLFSFAFSKRMHKQAIFLEHLATTDALTGVGNRRRLEEKLLEITRKIRRYPQQTCSLVFFDLDYFKRINDTHGHGCGDLVLQRFAEVMTSNIRDVDSFYRLGGEEFVLVLENTDLFAAKALAKKLGAQVERTKWHLDELKITTSAGIAQYDPKESSYDWMQRADEALYRAKDAGRNRFITSNDYSTS</sequence>
<evidence type="ECO:0000259" key="4">
    <source>
        <dbReference type="PROSITE" id="PS50887"/>
    </source>
</evidence>
<keyword evidence="3" id="KW-1133">Transmembrane helix</keyword>
<dbReference type="Gene3D" id="3.30.70.270">
    <property type="match status" value="1"/>
</dbReference>
<feature type="transmembrane region" description="Helical" evidence="3">
    <location>
        <begin position="54"/>
        <end position="76"/>
    </location>
</feature>
<dbReference type="NCBIfam" id="TIGR00254">
    <property type="entry name" value="GGDEF"/>
    <property type="match status" value="1"/>
</dbReference>
<dbReference type="Pfam" id="PF00990">
    <property type="entry name" value="GGDEF"/>
    <property type="match status" value="1"/>
</dbReference>
<protein>
    <recommendedName>
        <fullName evidence="1">diguanylate cyclase</fullName>
        <ecNumber evidence="1">2.7.7.65</ecNumber>
    </recommendedName>
</protein>
<dbReference type="InterPro" id="IPR029787">
    <property type="entry name" value="Nucleotide_cyclase"/>
</dbReference>
<dbReference type="InterPro" id="IPR050469">
    <property type="entry name" value="Diguanylate_Cyclase"/>
</dbReference>
<dbReference type="SUPFAM" id="SSF55073">
    <property type="entry name" value="Nucleotide cyclase"/>
    <property type="match status" value="1"/>
</dbReference>
<dbReference type="EMBL" id="JBHSGU010000002">
    <property type="protein sequence ID" value="MFC4698918.1"/>
    <property type="molecule type" value="Genomic_DNA"/>
</dbReference>
<feature type="transmembrane region" description="Helical" evidence="3">
    <location>
        <begin position="120"/>
        <end position="139"/>
    </location>
</feature>
<dbReference type="SMART" id="SM00267">
    <property type="entry name" value="GGDEF"/>
    <property type="match status" value="1"/>
</dbReference>
<dbReference type="Proteomes" id="UP001595897">
    <property type="component" value="Unassembled WGS sequence"/>
</dbReference>